<keyword evidence="3" id="KW-1185">Reference proteome</keyword>
<reference evidence="2" key="4">
    <citation type="submission" date="2019-03" db="UniProtKB">
        <authorList>
            <consortium name="EnsemblPlants"/>
        </authorList>
    </citation>
    <scope>IDENTIFICATION</scope>
</reference>
<keyword evidence="1" id="KW-0812">Transmembrane</keyword>
<organism evidence="2 3">
    <name type="scientific">Aegilops tauschii subsp. strangulata</name>
    <name type="common">Goatgrass</name>
    <dbReference type="NCBI Taxonomy" id="200361"/>
    <lineage>
        <taxon>Eukaryota</taxon>
        <taxon>Viridiplantae</taxon>
        <taxon>Streptophyta</taxon>
        <taxon>Embryophyta</taxon>
        <taxon>Tracheophyta</taxon>
        <taxon>Spermatophyta</taxon>
        <taxon>Magnoliopsida</taxon>
        <taxon>Liliopsida</taxon>
        <taxon>Poales</taxon>
        <taxon>Poaceae</taxon>
        <taxon>BOP clade</taxon>
        <taxon>Pooideae</taxon>
        <taxon>Triticodae</taxon>
        <taxon>Triticeae</taxon>
        <taxon>Triticinae</taxon>
        <taxon>Aegilops</taxon>
    </lineage>
</organism>
<sequence length="87" mass="10022">GEASRDHPGVLRSRGSWLPRPFDYQGGRDGLTMCLLRMIMLVVLCFRVTCKMFGRSRCVHLLQNKERKRLREWKAGPVNIGDSVCRC</sequence>
<proteinExistence type="predicted"/>
<dbReference type="Proteomes" id="UP000015105">
    <property type="component" value="Chromosome 2D"/>
</dbReference>
<protein>
    <submittedName>
        <fullName evidence="2">Uncharacterized protein</fullName>
    </submittedName>
</protein>
<keyword evidence="1" id="KW-1133">Transmembrane helix</keyword>
<evidence type="ECO:0000313" key="3">
    <source>
        <dbReference type="Proteomes" id="UP000015105"/>
    </source>
</evidence>
<feature type="transmembrane region" description="Helical" evidence="1">
    <location>
        <begin position="30"/>
        <end position="50"/>
    </location>
</feature>
<reference evidence="3" key="2">
    <citation type="journal article" date="2017" name="Nat. Plants">
        <title>The Aegilops tauschii genome reveals multiple impacts of transposons.</title>
        <authorList>
            <person name="Zhao G."/>
            <person name="Zou C."/>
            <person name="Li K."/>
            <person name="Wang K."/>
            <person name="Li T."/>
            <person name="Gao L."/>
            <person name="Zhang X."/>
            <person name="Wang H."/>
            <person name="Yang Z."/>
            <person name="Liu X."/>
            <person name="Jiang W."/>
            <person name="Mao L."/>
            <person name="Kong X."/>
            <person name="Jiao Y."/>
            <person name="Jia J."/>
        </authorList>
    </citation>
    <scope>NUCLEOTIDE SEQUENCE [LARGE SCALE GENOMIC DNA]</scope>
    <source>
        <strain evidence="3">cv. AL8/78</strain>
    </source>
</reference>
<keyword evidence="1" id="KW-0472">Membrane</keyword>
<name>A0A453CF56_AEGTS</name>
<accession>A0A453CF56</accession>
<reference evidence="3" key="1">
    <citation type="journal article" date="2014" name="Science">
        <title>Ancient hybridizations among the ancestral genomes of bread wheat.</title>
        <authorList>
            <consortium name="International Wheat Genome Sequencing Consortium,"/>
            <person name="Marcussen T."/>
            <person name="Sandve S.R."/>
            <person name="Heier L."/>
            <person name="Spannagl M."/>
            <person name="Pfeifer M."/>
            <person name="Jakobsen K.S."/>
            <person name="Wulff B.B."/>
            <person name="Steuernagel B."/>
            <person name="Mayer K.F."/>
            <person name="Olsen O.A."/>
        </authorList>
    </citation>
    <scope>NUCLEOTIDE SEQUENCE [LARGE SCALE GENOMIC DNA]</scope>
    <source>
        <strain evidence="3">cv. AL8/78</strain>
    </source>
</reference>
<dbReference type="Gramene" id="AET2Gv20825600.1">
    <property type="protein sequence ID" value="AET2Gv20825600.1"/>
    <property type="gene ID" value="AET2Gv20825600"/>
</dbReference>
<reference evidence="2" key="3">
    <citation type="journal article" date="2017" name="Nature">
        <title>Genome sequence of the progenitor of the wheat D genome Aegilops tauschii.</title>
        <authorList>
            <person name="Luo M.C."/>
            <person name="Gu Y.Q."/>
            <person name="Puiu D."/>
            <person name="Wang H."/>
            <person name="Twardziok S.O."/>
            <person name="Deal K.R."/>
            <person name="Huo N."/>
            <person name="Zhu T."/>
            <person name="Wang L."/>
            <person name="Wang Y."/>
            <person name="McGuire P.E."/>
            <person name="Liu S."/>
            <person name="Long H."/>
            <person name="Ramasamy R.K."/>
            <person name="Rodriguez J.C."/>
            <person name="Van S.L."/>
            <person name="Yuan L."/>
            <person name="Wang Z."/>
            <person name="Xia Z."/>
            <person name="Xiao L."/>
            <person name="Anderson O.D."/>
            <person name="Ouyang S."/>
            <person name="Liang Y."/>
            <person name="Zimin A.V."/>
            <person name="Pertea G."/>
            <person name="Qi P."/>
            <person name="Bennetzen J.L."/>
            <person name="Dai X."/>
            <person name="Dawson M.W."/>
            <person name="Muller H.G."/>
            <person name="Kugler K."/>
            <person name="Rivarola-Duarte L."/>
            <person name="Spannagl M."/>
            <person name="Mayer K.F.X."/>
            <person name="Lu F.H."/>
            <person name="Bevan M.W."/>
            <person name="Leroy P."/>
            <person name="Li P."/>
            <person name="You F.M."/>
            <person name="Sun Q."/>
            <person name="Liu Z."/>
            <person name="Lyons E."/>
            <person name="Wicker T."/>
            <person name="Salzberg S.L."/>
            <person name="Devos K.M."/>
            <person name="Dvorak J."/>
        </authorList>
    </citation>
    <scope>NUCLEOTIDE SEQUENCE [LARGE SCALE GENOMIC DNA]</scope>
    <source>
        <strain evidence="2">cv. AL8/78</strain>
    </source>
</reference>
<dbReference type="EnsemblPlants" id="AET2Gv20825600.1">
    <property type="protein sequence ID" value="AET2Gv20825600.1"/>
    <property type="gene ID" value="AET2Gv20825600"/>
</dbReference>
<reference evidence="2" key="5">
    <citation type="journal article" date="2021" name="G3 (Bethesda)">
        <title>Aegilops tauschii genome assembly Aet v5.0 features greater sequence contiguity and improved annotation.</title>
        <authorList>
            <person name="Wang L."/>
            <person name="Zhu T."/>
            <person name="Rodriguez J.C."/>
            <person name="Deal K.R."/>
            <person name="Dubcovsky J."/>
            <person name="McGuire P.E."/>
            <person name="Lux T."/>
            <person name="Spannagl M."/>
            <person name="Mayer K.F.X."/>
            <person name="Baldrich P."/>
            <person name="Meyers B.C."/>
            <person name="Huo N."/>
            <person name="Gu Y.Q."/>
            <person name="Zhou H."/>
            <person name="Devos K.M."/>
            <person name="Bennetzen J.L."/>
            <person name="Unver T."/>
            <person name="Budak H."/>
            <person name="Gulick P.J."/>
            <person name="Galiba G."/>
            <person name="Kalapos B."/>
            <person name="Nelson D.R."/>
            <person name="Li P."/>
            <person name="You F.M."/>
            <person name="Luo M.C."/>
            <person name="Dvorak J."/>
        </authorList>
    </citation>
    <scope>NUCLEOTIDE SEQUENCE [LARGE SCALE GENOMIC DNA]</scope>
    <source>
        <strain evidence="2">cv. AL8/78</strain>
    </source>
</reference>
<dbReference type="AlphaFoldDB" id="A0A453CF56"/>
<evidence type="ECO:0000256" key="1">
    <source>
        <dbReference type="SAM" id="Phobius"/>
    </source>
</evidence>
<evidence type="ECO:0000313" key="2">
    <source>
        <dbReference type="EnsemblPlants" id="AET2Gv20825600.1"/>
    </source>
</evidence>